<dbReference type="EMBL" id="CAJHCQ010000004">
    <property type="protein sequence ID" value="CAD6526917.1"/>
    <property type="molecule type" value="Genomic_DNA"/>
</dbReference>
<keyword evidence="2" id="KW-1185">Reference proteome</keyword>
<sequence length="106" mass="11494">MPSFEHGCDRQSPLGPLLFARILPLVPASDGPLLGRRVAATPDALLRFLEVRTDGVERVARPCTQRHFARLALEAVTVVEVQTDALGFPDRTDALAGFQFEPGPTS</sequence>
<dbReference type="Proteomes" id="UP000656319">
    <property type="component" value="Unassembled WGS sequence"/>
</dbReference>
<organism evidence="1 2">
    <name type="scientific">Paraburkholderia hiiakae</name>
    <dbReference type="NCBI Taxonomy" id="1081782"/>
    <lineage>
        <taxon>Bacteria</taxon>
        <taxon>Pseudomonadati</taxon>
        <taxon>Pseudomonadota</taxon>
        <taxon>Betaproteobacteria</taxon>
        <taxon>Burkholderiales</taxon>
        <taxon>Burkholderiaceae</taxon>
        <taxon>Paraburkholderia</taxon>
    </lineage>
</organism>
<accession>A0ABN7HN78</accession>
<protein>
    <submittedName>
        <fullName evidence="1">Uncharacterized protein</fullName>
    </submittedName>
</protein>
<reference evidence="1 2" key="1">
    <citation type="submission" date="2020-10" db="EMBL/GenBank/DDBJ databases">
        <authorList>
            <person name="Peeters C."/>
        </authorList>
    </citation>
    <scope>NUCLEOTIDE SEQUENCE [LARGE SCALE GENOMIC DNA]</scope>
    <source>
        <strain evidence="1 2">LMG 27952</strain>
    </source>
</reference>
<proteinExistence type="predicted"/>
<name>A0ABN7HN78_9BURK</name>
<gene>
    <name evidence="1" type="ORF">LMG27952_01972</name>
</gene>
<comment type="caution">
    <text evidence="1">The sequence shown here is derived from an EMBL/GenBank/DDBJ whole genome shotgun (WGS) entry which is preliminary data.</text>
</comment>
<evidence type="ECO:0000313" key="2">
    <source>
        <dbReference type="Proteomes" id="UP000656319"/>
    </source>
</evidence>
<evidence type="ECO:0000313" key="1">
    <source>
        <dbReference type="EMBL" id="CAD6526917.1"/>
    </source>
</evidence>